<reference evidence="4" key="1">
    <citation type="submission" date="2016-11" db="UniProtKB">
        <authorList>
            <consortium name="WormBaseParasite"/>
        </authorList>
    </citation>
    <scope>IDENTIFICATION</scope>
</reference>
<keyword evidence="2" id="KW-0732">Signal</keyword>
<keyword evidence="3" id="KW-1185">Reference proteome</keyword>
<proteinExistence type="predicted"/>
<dbReference type="Proteomes" id="UP000095280">
    <property type="component" value="Unplaced"/>
</dbReference>
<feature type="region of interest" description="Disordered" evidence="1">
    <location>
        <begin position="45"/>
        <end position="90"/>
    </location>
</feature>
<name>A0A1I8H3A0_9PLAT</name>
<feature type="signal peptide" evidence="2">
    <location>
        <begin position="1"/>
        <end position="26"/>
    </location>
</feature>
<organism evidence="3 4">
    <name type="scientific">Macrostomum lignano</name>
    <dbReference type="NCBI Taxonomy" id="282301"/>
    <lineage>
        <taxon>Eukaryota</taxon>
        <taxon>Metazoa</taxon>
        <taxon>Spiralia</taxon>
        <taxon>Lophotrochozoa</taxon>
        <taxon>Platyhelminthes</taxon>
        <taxon>Rhabditophora</taxon>
        <taxon>Macrostomorpha</taxon>
        <taxon>Macrostomida</taxon>
        <taxon>Macrostomidae</taxon>
        <taxon>Macrostomum</taxon>
    </lineage>
</organism>
<protein>
    <submittedName>
        <fullName evidence="4">Secreted protein</fullName>
    </submittedName>
</protein>
<evidence type="ECO:0000313" key="3">
    <source>
        <dbReference type="Proteomes" id="UP000095280"/>
    </source>
</evidence>
<evidence type="ECO:0000256" key="1">
    <source>
        <dbReference type="SAM" id="MobiDB-lite"/>
    </source>
</evidence>
<dbReference type="AlphaFoldDB" id="A0A1I8H3A0"/>
<feature type="compositionally biased region" description="Basic and acidic residues" evidence="1">
    <location>
        <begin position="62"/>
        <end position="90"/>
    </location>
</feature>
<sequence>MCCVSTLMLALGIATLKHLSGRGAQAEPSQPGPIEAAAFVKEHRRRTRNLQLSSKSLWARSSRSEGQHKVAEAAKLPCNKEKNLSERVLP</sequence>
<feature type="chain" id="PRO_5009319881" evidence="2">
    <location>
        <begin position="27"/>
        <end position="90"/>
    </location>
</feature>
<feature type="compositionally biased region" description="Low complexity" evidence="1">
    <location>
        <begin position="52"/>
        <end position="61"/>
    </location>
</feature>
<dbReference type="WBParaSite" id="maker-uti_cns_0004257-snap-gene-0.3-mRNA-1">
    <property type="protein sequence ID" value="maker-uti_cns_0004257-snap-gene-0.3-mRNA-1"/>
    <property type="gene ID" value="maker-uti_cns_0004257-snap-gene-0.3"/>
</dbReference>
<accession>A0A1I8H3A0</accession>
<evidence type="ECO:0000313" key="4">
    <source>
        <dbReference type="WBParaSite" id="maker-uti_cns_0004257-snap-gene-0.3-mRNA-1"/>
    </source>
</evidence>
<evidence type="ECO:0000256" key="2">
    <source>
        <dbReference type="SAM" id="SignalP"/>
    </source>
</evidence>